<reference evidence="3 4" key="1">
    <citation type="submission" date="2017-09" db="EMBL/GenBank/DDBJ databases">
        <authorList>
            <person name="Ehlers B."/>
            <person name="Leendertz F.H."/>
        </authorList>
    </citation>
    <scope>NUCLEOTIDE SEQUENCE [LARGE SCALE GENOMIC DNA]</scope>
    <source>
        <strain evidence="3 4">DSM 46844</strain>
    </source>
</reference>
<dbReference type="CDD" id="cd13606">
    <property type="entry name" value="PBP2_ProX_like"/>
    <property type="match status" value="1"/>
</dbReference>
<evidence type="ECO:0000313" key="4">
    <source>
        <dbReference type="Proteomes" id="UP000219514"/>
    </source>
</evidence>
<dbReference type="GO" id="GO:0043190">
    <property type="term" value="C:ATP-binding cassette (ABC) transporter complex"/>
    <property type="evidence" value="ECO:0007669"/>
    <property type="project" value="InterPro"/>
</dbReference>
<dbReference type="SUPFAM" id="SSF53850">
    <property type="entry name" value="Periplasmic binding protein-like II"/>
    <property type="match status" value="1"/>
</dbReference>
<accession>A0A285E8Q3</accession>
<sequence length="301" mass="31830">MRCRRAVLPVVAVLLALLTACGSTSPAPAPAAQEAVRIASYDFTENQILAEVYAEAVRRAGLPVDVQHGTGTREVVLPALEQGVVDVVVDYLGAALEFVDPGGPAVPREPEHLHAALGRVMGQRGATVLAAADAEDQNGFVVRAAFAEQRGVTRLSDLAPLAPGLVFGGPPECPERRYCLPGLREVYGLQFGQVLPMPTRSATAEAVLAGTIDVGMLETTDARLAAAPLVLLEDDRGLQPHENVVPIVRTAVLERVGEGLREALDAVSARLDRADLVRLNRLVVLDGKTPAEAAALWWAGR</sequence>
<organism evidence="3 4">
    <name type="scientific">Geodermatophilus sabuli</name>
    <dbReference type="NCBI Taxonomy" id="1564158"/>
    <lineage>
        <taxon>Bacteria</taxon>
        <taxon>Bacillati</taxon>
        <taxon>Actinomycetota</taxon>
        <taxon>Actinomycetes</taxon>
        <taxon>Geodermatophilales</taxon>
        <taxon>Geodermatophilaceae</taxon>
        <taxon>Geodermatophilus</taxon>
    </lineage>
</organism>
<proteinExistence type="predicted"/>
<dbReference type="OrthoDB" id="9781705at2"/>
<evidence type="ECO:0000259" key="2">
    <source>
        <dbReference type="Pfam" id="PF04069"/>
    </source>
</evidence>
<feature type="domain" description="ABC-type glycine betaine transport system substrate-binding" evidence="2">
    <location>
        <begin position="35"/>
        <end position="299"/>
    </location>
</feature>
<name>A0A285E8Q3_9ACTN</name>
<dbReference type="AlphaFoldDB" id="A0A285E8Q3"/>
<keyword evidence="4" id="KW-1185">Reference proteome</keyword>
<dbReference type="PROSITE" id="PS51257">
    <property type="entry name" value="PROKAR_LIPOPROTEIN"/>
    <property type="match status" value="1"/>
</dbReference>
<feature type="signal peptide" evidence="1">
    <location>
        <begin position="1"/>
        <end position="31"/>
    </location>
</feature>
<dbReference type="EMBL" id="OBDO01000002">
    <property type="protein sequence ID" value="SNX95499.1"/>
    <property type="molecule type" value="Genomic_DNA"/>
</dbReference>
<protein>
    <submittedName>
        <fullName evidence="3">Osmoprotectant transport system substrate-binding protein</fullName>
    </submittedName>
</protein>
<gene>
    <name evidence="3" type="ORF">SAMN06893097_102199</name>
</gene>
<dbReference type="Gene3D" id="3.40.190.10">
    <property type="entry name" value="Periplasmic binding protein-like II"/>
    <property type="match status" value="1"/>
</dbReference>
<dbReference type="GO" id="GO:0022857">
    <property type="term" value="F:transmembrane transporter activity"/>
    <property type="evidence" value="ECO:0007669"/>
    <property type="project" value="InterPro"/>
</dbReference>
<keyword evidence="1" id="KW-0732">Signal</keyword>
<dbReference type="InterPro" id="IPR007210">
    <property type="entry name" value="ABC_Gly_betaine_transp_sub-bd"/>
</dbReference>
<feature type="chain" id="PRO_5013080534" evidence="1">
    <location>
        <begin position="32"/>
        <end position="301"/>
    </location>
</feature>
<dbReference type="Pfam" id="PF04069">
    <property type="entry name" value="OpuAC"/>
    <property type="match status" value="1"/>
</dbReference>
<evidence type="ECO:0000256" key="1">
    <source>
        <dbReference type="SAM" id="SignalP"/>
    </source>
</evidence>
<dbReference type="Proteomes" id="UP000219514">
    <property type="component" value="Unassembled WGS sequence"/>
</dbReference>
<dbReference type="Gene3D" id="3.40.190.120">
    <property type="entry name" value="Osmoprotection protein (prox), domain 2"/>
    <property type="match status" value="1"/>
</dbReference>
<dbReference type="RefSeq" id="WP_097205456.1">
    <property type="nucleotide sequence ID" value="NZ_JACHXB010000003.1"/>
</dbReference>
<evidence type="ECO:0000313" key="3">
    <source>
        <dbReference type="EMBL" id="SNX95499.1"/>
    </source>
</evidence>